<accession>C1NAF8</accession>
<evidence type="ECO:0000313" key="3">
    <source>
        <dbReference type="Proteomes" id="UP000001876"/>
    </source>
</evidence>
<reference evidence="2 3" key="1">
    <citation type="journal article" date="2009" name="Science">
        <title>Green evolution and dynamic adaptations revealed by genomes of the marine picoeukaryotes Micromonas.</title>
        <authorList>
            <person name="Worden A.Z."/>
            <person name="Lee J.H."/>
            <person name="Mock T."/>
            <person name="Rouze P."/>
            <person name="Simmons M.P."/>
            <person name="Aerts A.L."/>
            <person name="Allen A.E."/>
            <person name="Cuvelier M.L."/>
            <person name="Derelle E."/>
            <person name="Everett M.V."/>
            <person name="Foulon E."/>
            <person name="Grimwood J."/>
            <person name="Gundlach H."/>
            <person name="Henrissat B."/>
            <person name="Napoli C."/>
            <person name="McDonald S.M."/>
            <person name="Parker M.S."/>
            <person name="Rombauts S."/>
            <person name="Salamov A."/>
            <person name="Von Dassow P."/>
            <person name="Badger J.H."/>
            <person name="Coutinho P.M."/>
            <person name="Demir E."/>
            <person name="Dubchak I."/>
            <person name="Gentemann C."/>
            <person name="Eikrem W."/>
            <person name="Gready J.E."/>
            <person name="John U."/>
            <person name="Lanier W."/>
            <person name="Lindquist E.A."/>
            <person name="Lucas S."/>
            <person name="Mayer K.F."/>
            <person name="Moreau H."/>
            <person name="Not F."/>
            <person name="Otillar R."/>
            <person name="Panaud O."/>
            <person name="Pangilinan J."/>
            <person name="Paulsen I."/>
            <person name="Piegu B."/>
            <person name="Poliakov A."/>
            <person name="Robbens S."/>
            <person name="Schmutz J."/>
            <person name="Toulza E."/>
            <person name="Wyss T."/>
            <person name="Zelensky A."/>
            <person name="Zhou K."/>
            <person name="Armbrust E.V."/>
            <person name="Bhattacharya D."/>
            <person name="Goodenough U.W."/>
            <person name="Van de Peer Y."/>
            <person name="Grigoriev I.V."/>
        </authorList>
    </citation>
    <scope>NUCLEOTIDE SEQUENCE [LARGE SCALE GENOMIC DNA]</scope>
    <source>
        <strain evidence="2 3">CCMP1545</strain>
    </source>
</reference>
<dbReference type="Proteomes" id="UP000001876">
    <property type="component" value="Unassembled WGS sequence"/>
</dbReference>
<keyword evidence="3" id="KW-1185">Reference proteome</keyword>
<name>C1NAF8_MICPC</name>
<protein>
    <submittedName>
        <fullName evidence="2">Predicted protein</fullName>
    </submittedName>
</protein>
<feature type="region of interest" description="Disordered" evidence="1">
    <location>
        <begin position="101"/>
        <end position="149"/>
    </location>
</feature>
<feature type="compositionally biased region" description="Pro residues" evidence="1">
    <location>
        <begin position="123"/>
        <end position="135"/>
    </location>
</feature>
<evidence type="ECO:0000256" key="1">
    <source>
        <dbReference type="SAM" id="MobiDB-lite"/>
    </source>
</evidence>
<dbReference type="KEGG" id="mpp:MICPUCDRAFT_66050"/>
<sequence length="149" mass="16502">MFHHDAIILQLMKRDDMLHMLSKSITTKTRVIVFDLVRAAEYGEVTVVYEIIEIIKNQLLCSGKYDSTSRAFHKMHVIVFANFAPDTTMLSADRRHVNEIGSVAASSPPVMPSPPPDDARASSPPPRAALPPLDPSTPSRPASGRRRRA</sequence>
<proteinExistence type="predicted"/>
<organism evidence="3">
    <name type="scientific">Micromonas pusilla (strain CCMP1545)</name>
    <name type="common">Picoplanktonic green alga</name>
    <dbReference type="NCBI Taxonomy" id="564608"/>
    <lineage>
        <taxon>Eukaryota</taxon>
        <taxon>Viridiplantae</taxon>
        <taxon>Chlorophyta</taxon>
        <taxon>Mamiellophyceae</taxon>
        <taxon>Mamiellales</taxon>
        <taxon>Mamiellaceae</taxon>
        <taxon>Micromonas</taxon>
    </lineage>
</organism>
<dbReference type="RefSeq" id="XP_003064900.1">
    <property type="nucleotide sequence ID" value="XM_003064854.1"/>
</dbReference>
<dbReference type="AlphaFoldDB" id="C1NAF8"/>
<dbReference type="GeneID" id="9690340"/>
<evidence type="ECO:0000313" key="2">
    <source>
        <dbReference type="EMBL" id="EEH50880.1"/>
    </source>
</evidence>
<gene>
    <name evidence="2" type="ORF">MICPUCDRAFT_66050</name>
</gene>
<dbReference type="EMBL" id="GG663753">
    <property type="protein sequence ID" value="EEH50880.1"/>
    <property type="molecule type" value="Genomic_DNA"/>
</dbReference>